<dbReference type="EMBL" id="KQ965739">
    <property type="protein sequence ID" value="KXS19255.1"/>
    <property type="molecule type" value="Genomic_DNA"/>
</dbReference>
<gene>
    <name evidence="2" type="ORF">M427DRAFT_472686</name>
</gene>
<dbReference type="Pfam" id="PF13383">
    <property type="entry name" value="Methyltransf_22"/>
    <property type="match status" value="1"/>
</dbReference>
<reference evidence="2 3" key="1">
    <citation type="journal article" date="2015" name="Genome Biol. Evol.">
        <title>Phylogenomic analyses indicate that early fungi evolved digesting cell walls of algal ancestors of land plants.</title>
        <authorList>
            <person name="Chang Y."/>
            <person name="Wang S."/>
            <person name="Sekimoto S."/>
            <person name="Aerts A.L."/>
            <person name="Choi C."/>
            <person name="Clum A."/>
            <person name="LaButti K.M."/>
            <person name="Lindquist E.A."/>
            <person name="Yee Ngan C."/>
            <person name="Ohm R.A."/>
            <person name="Salamov A.A."/>
            <person name="Grigoriev I.V."/>
            <person name="Spatafora J.W."/>
            <person name="Berbee M.L."/>
        </authorList>
    </citation>
    <scope>NUCLEOTIDE SEQUENCE [LARGE SCALE GENOMIC DNA]</scope>
    <source>
        <strain evidence="2 3">JEL478</strain>
    </source>
</reference>
<dbReference type="OrthoDB" id="10006218at2759"/>
<proteinExistence type="predicted"/>
<keyword evidence="3" id="KW-1185">Reference proteome</keyword>
<dbReference type="Proteomes" id="UP000070544">
    <property type="component" value="Unassembled WGS sequence"/>
</dbReference>
<dbReference type="InterPro" id="IPR026913">
    <property type="entry name" value="METTL24"/>
</dbReference>
<sequence>MTWAAMRLPSERFIVASIVFLLLLVATASLCRLSPHQPFKLSQKQGFPTMALESHENSTDMSIVLGCLREKARKSAQSGMGREGSNQCWGEYLSSSFSKVVDEFLALSDGELQTFLQAGRGWDMYNLIPTTYMCDPNHLARRPAIGDGGKWICVVPKTEPCIIYSLGSNGDFSFEDAMHAESGGKCQIWTFDCTSTEPPATHSYINFRPWCLSDVDNAGVTYGRIYKTFESIVTELGHNAVDILKMDIEGGEHQVFRTLLKNPVVLPTQIAVEMHFYGSLLYNTRQVLEYYKSWRKLGYHVVIKEHNVLCTACTEFLLVHASQLHQD</sequence>
<protein>
    <recommendedName>
        <fullName evidence="1">Methyltransferase domain-containing protein</fullName>
    </recommendedName>
</protein>
<dbReference type="STRING" id="1344416.A0A139AS13"/>
<feature type="domain" description="Methyltransferase" evidence="1">
    <location>
        <begin position="122"/>
        <end position="317"/>
    </location>
</feature>
<dbReference type="InterPro" id="IPR029063">
    <property type="entry name" value="SAM-dependent_MTases_sf"/>
</dbReference>
<name>A0A139AS13_GONPJ</name>
<dbReference type="PANTHER" id="PTHR32026">
    <property type="entry name" value="METHYLTRANSFERASE-LIKE PROTEIN 24"/>
    <property type="match status" value="1"/>
</dbReference>
<dbReference type="OMA" id="HENSTDM"/>
<evidence type="ECO:0000259" key="1">
    <source>
        <dbReference type="Pfam" id="PF13383"/>
    </source>
</evidence>
<dbReference type="AlphaFoldDB" id="A0A139AS13"/>
<organism evidence="2 3">
    <name type="scientific">Gonapodya prolifera (strain JEL478)</name>
    <name type="common">Monoblepharis prolifera</name>
    <dbReference type="NCBI Taxonomy" id="1344416"/>
    <lineage>
        <taxon>Eukaryota</taxon>
        <taxon>Fungi</taxon>
        <taxon>Fungi incertae sedis</taxon>
        <taxon>Chytridiomycota</taxon>
        <taxon>Chytridiomycota incertae sedis</taxon>
        <taxon>Monoblepharidomycetes</taxon>
        <taxon>Monoblepharidales</taxon>
        <taxon>Gonapodyaceae</taxon>
        <taxon>Gonapodya</taxon>
    </lineage>
</organism>
<evidence type="ECO:0000313" key="3">
    <source>
        <dbReference type="Proteomes" id="UP000070544"/>
    </source>
</evidence>
<dbReference type="PANTHER" id="PTHR32026:SF10">
    <property type="entry name" value="METHYLTRANSFERASE-LIKE PROTEIN 24-RELATED"/>
    <property type="match status" value="1"/>
</dbReference>
<dbReference type="SUPFAM" id="SSF53335">
    <property type="entry name" value="S-adenosyl-L-methionine-dependent methyltransferases"/>
    <property type="match status" value="1"/>
</dbReference>
<dbReference type="InterPro" id="IPR025714">
    <property type="entry name" value="Methyltranfer_dom"/>
</dbReference>
<evidence type="ECO:0000313" key="2">
    <source>
        <dbReference type="EMBL" id="KXS19255.1"/>
    </source>
</evidence>
<accession>A0A139AS13</accession>